<evidence type="ECO:0000259" key="9">
    <source>
        <dbReference type="Pfam" id="PF12704"/>
    </source>
</evidence>
<dbReference type="AlphaFoldDB" id="A0A085WW54"/>
<dbReference type="PANTHER" id="PTHR30572">
    <property type="entry name" value="MEMBRANE COMPONENT OF TRANSPORTER-RELATED"/>
    <property type="match status" value="1"/>
</dbReference>
<organism evidence="10 11">
    <name type="scientific">Hyalangium minutum</name>
    <dbReference type="NCBI Taxonomy" id="394096"/>
    <lineage>
        <taxon>Bacteria</taxon>
        <taxon>Pseudomonadati</taxon>
        <taxon>Myxococcota</taxon>
        <taxon>Myxococcia</taxon>
        <taxon>Myxococcales</taxon>
        <taxon>Cystobacterineae</taxon>
        <taxon>Archangiaceae</taxon>
        <taxon>Hyalangium</taxon>
    </lineage>
</organism>
<name>A0A085WW54_9BACT</name>
<dbReference type="InterPro" id="IPR025857">
    <property type="entry name" value="MacB_PCD"/>
</dbReference>
<sequence>MIIFEILWVALDAIVANKLRSLLTMLGVVIGIAAVITMVALGEGAQRSVEARLKTLGANVLTVRPGQSFAGGLGRGQAALTAEDAEALREAPQYIQAVSPELEGRVQIENGASNANMSIVGVWPTYFSVNNYQLSDGRLFTEAEERGRRRIAVLGALVGSQLGGVSSESLVGKTIRIGGVPFEVIGVLTEKGSQGFSNPDESLYIPLATAQFRVMGSDRVRSIAVQATSEDTMDDAMVEIDQVLRRQHRLRPGQDADFNIRDQASLLSTVQETTQTFTLLLAGIAAISLLVGGIGIMNIMLVSVTERTREIGLRKALGARPNDIMLQFLIESLVLCLVGGGLGLLLGLGGSYALQQLAGWQTAVAPESVVLAFVFSGGVGVFFGIWPARRAASLTPIESLRYE</sequence>
<keyword evidence="2" id="KW-1003">Cell membrane</keyword>
<gene>
    <name evidence="10" type="ORF">DB31_0178</name>
</gene>
<dbReference type="GO" id="GO:0022857">
    <property type="term" value="F:transmembrane transporter activity"/>
    <property type="evidence" value="ECO:0007669"/>
    <property type="project" value="TreeGrafter"/>
</dbReference>
<evidence type="ECO:0008006" key="12">
    <source>
        <dbReference type="Google" id="ProtNLM"/>
    </source>
</evidence>
<feature type="transmembrane region" description="Helical" evidence="7">
    <location>
        <begin position="277"/>
        <end position="304"/>
    </location>
</feature>
<evidence type="ECO:0000256" key="7">
    <source>
        <dbReference type="SAM" id="Phobius"/>
    </source>
</evidence>
<evidence type="ECO:0000313" key="10">
    <source>
        <dbReference type="EMBL" id="KFE71917.1"/>
    </source>
</evidence>
<dbReference type="PATRIC" id="fig|394096.3.peg.176"/>
<dbReference type="EMBL" id="JMCB01000001">
    <property type="protein sequence ID" value="KFE71917.1"/>
    <property type="molecule type" value="Genomic_DNA"/>
</dbReference>
<keyword evidence="11" id="KW-1185">Reference proteome</keyword>
<protein>
    <recommendedName>
        <fullName evidence="12">Macrolide export ATP-binding/permease protein MacB</fullName>
    </recommendedName>
</protein>
<feature type="transmembrane region" description="Helical" evidence="7">
    <location>
        <begin position="368"/>
        <end position="386"/>
    </location>
</feature>
<dbReference type="InterPro" id="IPR050250">
    <property type="entry name" value="Macrolide_Exporter_MacB"/>
</dbReference>
<comment type="similarity">
    <text evidence="6">Belongs to the ABC-4 integral membrane protein family.</text>
</comment>
<evidence type="ECO:0000313" key="11">
    <source>
        <dbReference type="Proteomes" id="UP000028725"/>
    </source>
</evidence>
<evidence type="ECO:0000256" key="4">
    <source>
        <dbReference type="ARBA" id="ARBA00022989"/>
    </source>
</evidence>
<dbReference type="PANTHER" id="PTHR30572:SF4">
    <property type="entry name" value="ABC TRANSPORTER PERMEASE YTRF"/>
    <property type="match status" value="1"/>
</dbReference>
<dbReference type="Pfam" id="PF12704">
    <property type="entry name" value="MacB_PCD"/>
    <property type="match status" value="1"/>
</dbReference>
<keyword evidence="5 7" id="KW-0472">Membrane</keyword>
<evidence type="ECO:0000256" key="6">
    <source>
        <dbReference type="ARBA" id="ARBA00038076"/>
    </source>
</evidence>
<comment type="subcellular location">
    <subcellularLocation>
        <location evidence="1">Cell membrane</location>
        <topology evidence="1">Multi-pass membrane protein</topology>
    </subcellularLocation>
</comment>
<accession>A0A085WW54</accession>
<feature type="domain" description="ABC3 transporter permease C-terminal" evidence="8">
    <location>
        <begin position="284"/>
        <end position="396"/>
    </location>
</feature>
<comment type="caution">
    <text evidence="10">The sequence shown here is derived from an EMBL/GenBank/DDBJ whole genome shotgun (WGS) entry which is preliminary data.</text>
</comment>
<feature type="transmembrane region" description="Helical" evidence="7">
    <location>
        <begin position="324"/>
        <end position="348"/>
    </location>
</feature>
<evidence type="ECO:0000259" key="8">
    <source>
        <dbReference type="Pfam" id="PF02687"/>
    </source>
</evidence>
<proteinExistence type="inferred from homology"/>
<keyword evidence="3 7" id="KW-0812">Transmembrane</keyword>
<evidence type="ECO:0000256" key="2">
    <source>
        <dbReference type="ARBA" id="ARBA00022475"/>
    </source>
</evidence>
<dbReference type="Proteomes" id="UP000028725">
    <property type="component" value="Unassembled WGS sequence"/>
</dbReference>
<dbReference type="Pfam" id="PF02687">
    <property type="entry name" value="FtsX"/>
    <property type="match status" value="1"/>
</dbReference>
<dbReference type="GO" id="GO:0005886">
    <property type="term" value="C:plasma membrane"/>
    <property type="evidence" value="ECO:0007669"/>
    <property type="project" value="UniProtKB-SubCell"/>
</dbReference>
<evidence type="ECO:0000256" key="5">
    <source>
        <dbReference type="ARBA" id="ARBA00023136"/>
    </source>
</evidence>
<dbReference type="OrthoDB" id="9802264at2"/>
<evidence type="ECO:0000256" key="1">
    <source>
        <dbReference type="ARBA" id="ARBA00004651"/>
    </source>
</evidence>
<keyword evidence="4 7" id="KW-1133">Transmembrane helix</keyword>
<feature type="domain" description="MacB-like periplasmic core" evidence="9">
    <location>
        <begin position="21"/>
        <end position="242"/>
    </location>
</feature>
<dbReference type="STRING" id="394096.DB31_0178"/>
<feature type="transmembrane region" description="Helical" evidence="7">
    <location>
        <begin position="21"/>
        <end position="42"/>
    </location>
</feature>
<dbReference type="InterPro" id="IPR003838">
    <property type="entry name" value="ABC3_permease_C"/>
</dbReference>
<reference evidence="10 11" key="1">
    <citation type="submission" date="2014-04" db="EMBL/GenBank/DDBJ databases">
        <title>Genome assembly of Hyalangium minutum DSM 14724.</title>
        <authorList>
            <person name="Sharma G."/>
            <person name="Subramanian S."/>
        </authorList>
    </citation>
    <scope>NUCLEOTIDE SEQUENCE [LARGE SCALE GENOMIC DNA]</scope>
    <source>
        <strain evidence="10 11">DSM 14724</strain>
    </source>
</reference>
<evidence type="ECO:0000256" key="3">
    <source>
        <dbReference type="ARBA" id="ARBA00022692"/>
    </source>
</evidence>